<accession>A0A9N9N7Q1</accession>
<dbReference type="AlphaFoldDB" id="A0A9N9N7Q1"/>
<feature type="non-terminal residue" evidence="2">
    <location>
        <position position="261"/>
    </location>
</feature>
<feature type="coiled-coil region" evidence="1">
    <location>
        <begin position="7"/>
        <end position="55"/>
    </location>
</feature>
<comment type="caution">
    <text evidence="2">The sequence shown here is derived from an EMBL/GenBank/DDBJ whole genome shotgun (WGS) entry which is preliminary data.</text>
</comment>
<proteinExistence type="predicted"/>
<organism evidence="2 3">
    <name type="scientific">Ambispora leptoticha</name>
    <dbReference type="NCBI Taxonomy" id="144679"/>
    <lineage>
        <taxon>Eukaryota</taxon>
        <taxon>Fungi</taxon>
        <taxon>Fungi incertae sedis</taxon>
        <taxon>Mucoromycota</taxon>
        <taxon>Glomeromycotina</taxon>
        <taxon>Glomeromycetes</taxon>
        <taxon>Archaeosporales</taxon>
        <taxon>Ambisporaceae</taxon>
        <taxon>Ambispora</taxon>
    </lineage>
</organism>
<dbReference type="EMBL" id="CAJVPS010022638">
    <property type="protein sequence ID" value="CAG8711319.1"/>
    <property type="molecule type" value="Genomic_DNA"/>
</dbReference>
<evidence type="ECO:0000313" key="2">
    <source>
        <dbReference type="EMBL" id="CAG8711319.1"/>
    </source>
</evidence>
<evidence type="ECO:0000313" key="3">
    <source>
        <dbReference type="Proteomes" id="UP000789508"/>
    </source>
</evidence>
<evidence type="ECO:0000256" key="1">
    <source>
        <dbReference type="SAM" id="Coils"/>
    </source>
</evidence>
<keyword evidence="3" id="KW-1185">Reference proteome</keyword>
<sequence length="261" mass="30045">RTQRNRVKELRATISNLCEELSGFKQKLEIEENVNKNLLEIVEKNEKLYKDYKKRTEEALDTKNCIIFSNGLITPEFVINYRNEADFSSDLFSANDLDDNGSNIDNSIHSNYEHNTDVDVITPRAKKLKATISILNKELSDLKQKLEIKENDNKKLLKINENLEKRFDDYKKSTEESLTYKNLIISALFKNNRNGFGFVPDLSFTPDLYFANDLSMGDNNNTNNINNNSDYTQSQLDNNADINLNSIINSIINNNDVDIIV</sequence>
<name>A0A9N9N7Q1_9GLOM</name>
<dbReference type="Proteomes" id="UP000789508">
    <property type="component" value="Unassembled WGS sequence"/>
</dbReference>
<dbReference type="OrthoDB" id="10626091at2759"/>
<reference evidence="2" key="1">
    <citation type="submission" date="2021-06" db="EMBL/GenBank/DDBJ databases">
        <authorList>
            <person name="Kallberg Y."/>
            <person name="Tangrot J."/>
            <person name="Rosling A."/>
        </authorList>
    </citation>
    <scope>NUCLEOTIDE SEQUENCE</scope>
    <source>
        <strain evidence="2">FL130A</strain>
    </source>
</reference>
<gene>
    <name evidence="2" type="ORF">ALEPTO_LOCUS11919</name>
</gene>
<protein>
    <submittedName>
        <fullName evidence="2">14466_t:CDS:1</fullName>
    </submittedName>
</protein>
<feature type="coiled-coil region" evidence="1">
    <location>
        <begin position="125"/>
        <end position="173"/>
    </location>
</feature>
<keyword evidence="1" id="KW-0175">Coiled coil</keyword>